<name>M4H6R4_NAEFO</name>
<reference evidence="15" key="3">
    <citation type="submission" date="2016-07" db="EMBL/GenBank/DDBJ databases">
        <title>genome sequences of Naegleria fowleri mitochondria.</title>
        <authorList>
            <person name="Greninger A.L."/>
            <person name="Jerome K."/>
            <person name="Dixon T."/>
        </authorList>
    </citation>
    <scope>NUCLEOTIDE SEQUENCE</scope>
    <source>
        <strain evidence="15">V419</strain>
    </source>
</reference>
<dbReference type="PANTHER" id="PTHR11058:SF9">
    <property type="entry name" value="NADH-UBIQUINONE OXIDOREDUCTASE CHAIN 3"/>
    <property type="match status" value="1"/>
</dbReference>
<keyword evidence="12 13" id="KW-0496">Mitochondrion</keyword>
<evidence type="ECO:0000256" key="2">
    <source>
        <dbReference type="ARBA" id="ARBA00008472"/>
    </source>
</evidence>
<feature type="transmembrane region" description="Helical" evidence="12">
    <location>
        <begin position="62"/>
        <end position="84"/>
    </location>
</feature>
<dbReference type="InterPro" id="IPR038430">
    <property type="entry name" value="NDAH_ubi_oxred_su3_sf"/>
</dbReference>
<evidence type="ECO:0000256" key="9">
    <source>
        <dbReference type="ARBA" id="ARBA00023075"/>
    </source>
</evidence>
<proteinExistence type="inferred from homology"/>
<dbReference type="HAMAP" id="MF_01394">
    <property type="entry name" value="NDH1_NuoA"/>
    <property type="match status" value="1"/>
</dbReference>
<protein>
    <recommendedName>
        <fullName evidence="3 12">NADH-ubiquinone oxidoreductase chain 3</fullName>
        <ecNumber evidence="12">7.1.1.2</ecNumber>
    </recommendedName>
</protein>
<dbReference type="InterPro" id="IPR023043">
    <property type="entry name" value="NAD(P)H_OxRDtase_bac/plastid"/>
</dbReference>
<evidence type="ECO:0000256" key="6">
    <source>
        <dbReference type="ARBA" id="ARBA00022967"/>
    </source>
</evidence>
<evidence type="ECO:0000313" key="13">
    <source>
        <dbReference type="EMBL" id="AFP72329.1"/>
    </source>
</evidence>
<reference evidence="14" key="2">
    <citation type="submission" date="2016-07" db="EMBL/GenBank/DDBJ databases">
        <title>genome sequence of Naegleria fowleri mitochondria.</title>
        <authorList>
            <person name="Greninger A.L."/>
            <person name="Jerome K."/>
            <person name="Dixon T."/>
        </authorList>
    </citation>
    <scope>NUCLEOTIDE SEQUENCE</scope>
    <source>
        <strain evidence="14">V511</strain>
    </source>
</reference>
<keyword evidence="12" id="KW-0679">Respiratory chain</keyword>
<gene>
    <name evidence="13" type="primary">nad3</name>
</gene>
<dbReference type="Gene3D" id="1.20.58.1610">
    <property type="entry name" value="NADH:ubiquinone/plastoquinone oxidoreductase, chain 3"/>
    <property type="match status" value="1"/>
</dbReference>
<evidence type="ECO:0000256" key="4">
    <source>
        <dbReference type="ARBA" id="ARBA00022448"/>
    </source>
</evidence>
<dbReference type="GO" id="GO:0030964">
    <property type="term" value="C:NADH dehydrogenase complex"/>
    <property type="evidence" value="ECO:0007669"/>
    <property type="project" value="TreeGrafter"/>
</dbReference>
<evidence type="ECO:0000256" key="3">
    <source>
        <dbReference type="ARBA" id="ARBA00021007"/>
    </source>
</evidence>
<dbReference type="GO" id="GO:0031966">
    <property type="term" value="C:mitochondrial membrane"/>
    <property type="evidence" value="ECO:0007669"/>
    <property type="project" value="UniProtKB-SubCell"/>
</dbReference>
<evidence type="ECO:0000256" key="7">
    <source>
        <dbReference type="ARBA" id="ARBA00022989"/>
    </source>
</evidence>
<dbReference type="SMR" id="M4H6R4"/>
<comment type="similarity">
    <text evidence="2 12">Belongs to the complex I subunit 3 family.</text>
</comment>
<reference evidence="13" key="1">
    <citation type="journal article" date="2013" name="J. Eukaryot. Microbiol.">
        <title>The Mitochondrial Genome and a 60-kb Nuclear DNA Segment from Naegleria fowleri, the Causative Agent of Primary Amoebic Meningoencephalitis.</title>
        <authorList>
            <person name="Herman E.K."/>
            <person name="Greninger A.L."/>
            <person name="Visvesvara G.S."/>
            <person name="Marciano-Cabral F."/>
            <person name="Dacks J.B."/>
            <person name="Chiu C.Y."/>
        </authorList>
    </citation>
    <scope>NUCLEOTIDE SEQUENCE</scope>
</reference>
<comment type="function">
    <text evidence="12">Core subunit of the mitochondrial membrane respiratory chain NADH dehydrogenase (Complex I) which catalyzes electron transfer from NADH through the respiratory chain, using ubiquinone as an electron acceptor. Essential for the catalytic activity of complex I.</text>
</comment>
<keyword evidence="6 12" id="KW-1278">Translocase</keyword>
<dbReference type="OMA" id="GPRRYNR"/>
<evidence type="ECO:0000256" key="1">
    <source>
        <dbReference type="ARBA" id="ARBA00004141"/>
    </source>
</evidence>
<geneLocation type="mitochondrion" evidence="13"/>
<evidence type="ECO:0000256" key="10">
    <source>
        <dbReference type="ARBA" id="ARBA00023136"/>
    </source>
</evidence>
<evidence type="ECO:0000256" key="11">
    <source>
        <dbReference type="ARBA" id="ARBA00049551"/>
    </source>
</evidence>
<dbReference type="FunFam" id="1.20.58.1610:FF:000004">
    <property type="entry name" value="NADH-quinone oxidoreductase subunit A"/>
    <property type="match status" value="1"/>
</dbReference>
<feature type="transmembrane region" description="Helical" evidence="12">
    <location>
        <begin position="90"/>
        <end position="110"/>
    </location>
</feature>
<dbReference type="Pfam" id="PF00507">
    <property type="entry name" value="Oxidored_q4"/>
    <property type="match status" value="1"/>
</dbReference>
<dbReference type="EC" id="7.1.1.2" evidence="12"/>
<keyword evidence="7 12" id="KW-1133">Transmembrane helix</keyword>
<comment type="subcellular location">
    <subcellularLocation>
        <location evidence="1">Membrane</location>
        <topology evidence="1">Multi-pass membrane protein</topology>
    </subcellularLocation>
    <subcellularLocation>
        <location evidence="12">Mitochondrion membrane</location>
        <topology evidence="12">Multi-pass membrane protein</topology>
    </subcellularLocation>
</comment>
<evidence type="ECO:0000313" key="14">
    <source>
        <dbReference type="EMBL" id="AOS85641.1"/>
    </source>
</evidence>
<evidence type="ECO:0000256" key="12">
    <source>
        <dbReference type="RuleBase" id="RU003640"/>
    </source>
</evidence>
<keyword evidence="12" id="KW-0249">Electron transport</keyword>
<evidence type="ECO:0000256" key="8">
    <source>
        <dbReference type="ARBA" id="ARBA00023027"/>
    </source>
</evidence>
<dbReference type="GO" id="GO:0016651">
    <property type="term" value="F:oxidoreductase activity, acting on NAD(P)H"/>
    <property type="evidence" value="ECO:0007669"/>
    <property type="project" value="InterPro"/>
</dbReference>
<feature type="transmembrane region" description="Helical" evidence="12">
    <location>
        <begin position="12"/>
        <end position="32"/>
    </location>
</feature>
<evidence type="ECO:0000256" key="5">
    <source>
        <dbReference type="ARBA" id="ARBA00022692"/>
    </source>
</evidence>
<dbReference type="GO" id="GO:0008137">
    <property type="term" value="F:NADH dehydrogenase (ubiquinone) activity"/>
    <property type="evidence" value="ECO:0007669"/>
    <property type="project" value="UniProtKB-UniRule"/>
</dbReference>
<comment type="catalytic activity">
    <reaction evidence="11 12">
        <text>a ubiquinone + NADH + 5 H(+)(in) = a ubiquinol + NAD(+) + 4 H(+)(out)</text>
        <dbReference type="Rhea" id="RHEA:29091"/>
        <dbReference type="Rhea" id="RHEA-COMP:9565"/>
        <dbReference type="Rhea" id="RHEA-COMP:9566"/>
        <dbReference type="ChEBI" id="CHEBI:15378"/>
        <dbReference type="ChEBI" id="CHEBI:16389"/>
        <dbReference type="ChEBI" id="CHEBI:17976"/>
        <dbReference type="ChEBI" id="CHEBI:57540"/>
        <dbReference type="ChEBI" id="CHEBI:57945"/>
        <dbReference type="EC" id="7.1.1.2"/>
    </reaction>
</comment>
<sequence length="120" mass="14674">MYFLTEYYELYFYSFFILLVSSIILLLCYVITLKNAYTEKNYGYECGFDPFSDARNPFHVKFYLISIIFIIFDVEVAFFFPWSICIKELMFFGYYTMFLFLFILLIGFIYEWKKGALEWE</sequence>
<keyword evidence="8 12" id="KW-0520">NAD</keyword>
<dbReference type="AlphaFoldDB" id="M4H6R4"/>
<keyword evidence="5 12" id="KW-0812">Transmembrane</keyword>
<dbReference type="EMBL" id="JX174181">
    <property type="protein sequence ID" value="AFP72329.1"/>
    <property type="molecule type" value="Genomic_DNA"/>
</dbReference>
<evidence type="ECO:0000313" key="15">
    <source>
        <dbReference type="EMBL" id="AOS85687.1"/>
    </source>
</evidence>
<keyword evidence="9 12" id="KW-0830">Ubiquinone</keyword>
<dbReference type="EMBL" id="KX580903">
    <property type="protein sequence ID" value="AOS85687.1"/>
    <property type="molecule type" value="Genomic_DNA"/>
</dbReference>
<dbReference type="EMBL" id="KX580902">
    <property type="protein sequence ID" value="AOS85641.1"/>
    <property type="molecule type" value="Genomic_DNA"/>
</dbReference>
<organism evidence="13">
    <name type="scientific">Naegleria fowleri</name>
    <name type="common">Brain eating amoeba</name>
    <dbReference type="NCBI Taxonomy" id="5763"/>
    <lineage>
        <taxon>Eukaryota</taxon>
        <taxon>Discoba</taxon>
        <taxon>Heterolobosea</taxon>
        <taxon>Tetramitia</taxon>
        <taxon>Eutetramitia</taxon>
        <taxon>Vahlkampfiidae</taxon>
        <taxon>Naegleria</taxon>
    </lineage>
</organism>
<keyword evidence="4 12" id="KW-0813">Transport</keyword>
<accession>M4H6R4</accession>
<keyword evidence="10 12" id="KW-0472">Membrane</keyword>
<dbReference type="InterPro" id="IPR000440">
    <property type="entry name" value="NADH_UbQ/plastoQ_OxRdtase_su3"/>
</dbReference>
<dbReference type="PANTHER" id="PTHR11058">
    <property type="entry name" value="NADH-UBIQUINONE OXIDOREDUCTASE CHAIN 3"/>
    <property type="match status" value="1"/>
</dbReference>